<protein>
    <recommendedName>
        <fullName evidence="6">Ubiquitin-like domain-containing protein</fullName>
    </recommendedName>
</protein>
<dbReference type="AlphaFoldDB" id="A0A9P4V3M2"/>
<name>A0A9P4V3M2_9PLEO</name>
<evidence type="ECO:0000313" key="4">
    <source>
        <dbReference type="EMBL" id="KAF2738657.1"/>
    </source>
</evidence>
<evidence type="ECO:0000313" key="5">
    <source>
        <dbReference type="Proteomes" id="UP000799444"/>
    </source>
</evidence>
<dbReference type="EMBL" id="ML996108">
    <property type="protein sequence ID" value="KAF2738657.1"/>
    <property type="molecule type" value="Genomic_DNA"/>
</dbReference>
<dbReference type="InterPro" id="IPR049256">
    <property type="entry name" value="Get5_C"/>
</dbReference>
<evidence type="ECO:0000259" key="2">
    <source>
        <dbReference type="Pfam" id="PF12754"/>
    </source>
</evidence>
<reference evidence="4" key="1">
    <citation type="journal article" date="2020" name="Stud. Mycol.">
        <title>101 Dothideomycetes genomes: a test case for predicting lifestyles and emergence of pathogens.</title>
        <authorList>
            <person name="Haridas S."/>
            <person name="Albert R."/>
            <person name="Binder M."/>
            <person name="Bloem J."/>
            <person name="Labutti K."/>
            <person name="Salamov A."/>
            <person name="Andreopoulos B."/>
            <person name="Baker S."/>
            <person name="Barry K."/>
            <person name="Bills G."/>
            <person name="Bluhm B."/>
            <person name="Cannon C."/>
            <person name="Castanera R."/>
            <person name="Culley D."/>
            <person name="Daum C."/>
            <person name="Ezra D."/>
            <person name="Gonzalez J."/>
            <person name="Henrissat B."/>
            <person name="Kuo A."/>
            <person name="Liang C."/>
            <person name="Lipzen A."/>
            <person name="Lutzoni F."/>
            <person name="Magnuson J."/>
            <person name="Mondo S."/>
            <person name="Nolan M."/>
            <person name="Ohm R."/>
            <person name="Pangilinan J."/>
            <person name="Park H.-J."/>
            <person name="Ramirez L."/>
            <person name="Alfaro M."/>
            <person name="Sun H."/>
            <person name="Tritt A."/>
            <person name="Yoshinaga Y."/>
            <person name="Zwiers L.-H."/>
            <person name="Turgeon B."/>
            <person name="Goodwin S."/>
            <person name="Spatafora J."/>
            <person name="Crous P."/>
            <person name="Grigoriev I."/>
        </authorList>
    </citation>
    <scope>NUCLEOTIDE SEQUENCE</scope>
    <source>
        <strain evidence="4">CBS 125425</strain>
    </source>
</reference>
<dbReference type="SUPFAM" id="SSF54236">
    <property type="entry name" value="Ubiquitin-like"/>
    <property type="match status" value="1"/>
</dbReference>
<gene>
    <name evidence="4" type="ORF">EJ04DRAFT_42513</name>
</gene>
<dbReference type="CDD" id="cd17039">
    <property type="entry name" value="Ubl_ubiquitin_like"/>
    <property type="match status" value="1"/>
</dbReference>
<dbReference type="Proteomes" id="UP000799444">
    <property type="component" value="Unassembled WGS sequence"/>
</dbReference>
<organism evidence="4 5">
    <name type="scientific">Polyplosphaeria fusca</name>
    <dbReference type="NCBI Taxonomy" id="682080"/>
    <lineage>
        <taxon>Eukaryota</taxon>
        <taxon>Fungi</taxon>
        <taxon>Dikarya</taxon>
        <taxon>Ascomycota</taxon>
        <taxon>Pezizomycotina</taxon>
        <taxon>Dothideomycetes</taxon>
        <taxon>Pleosporomycetidae</taxon>
        <taxon>Pleosporales</taxon>
        <taxon>Tetraplosphaeriaceae</taxon>
        <taxon>Polyplosphaeria</taxon>
    </lineage>
</organism>
<dbReference type="InterPro" id="IPR024737">
    <property type="entry name" value="Get5_N"/>
</dbReference>
<feature type="region of interest" description="Disordered" evidence="1">
    <location>
        <begin position="17"/>
        <end position="68"/>
    </location>
</feature>
<keyword evidence="5" id="KW-1185">Reference proteome</keyword>
<proteinExistence type="predicted"/>
<dbReference type="OrthoDB" id="5366541at2759"/>
<dbReference type="Pfam" id="PF12754">
    <property type="entry name" value="Get5_N"/>
    <property type="match status" value="1"/>
</dbReference>
<evidence type="ECO:0000256" key="1">
    <source>
        <dbReference type="SAM" id="MobiDB-lite"/>
    </source>
</evidence>
<feature type="domain" description="Get5 N-terminal" evidence="2">
    <location>
        <begin position="6"/>
        <end position="147"/>
    </location>
</feature>
<dbReference type="Gene3D" id="1.10.286.70">
    <property type="entry name" value="Get5 dimerization domain"/>
    <property type="match status" value="1"/>
</dbReference>
<comment type="caution">
    <text evidence="4">The sequence shown here is derived from an EMBL/GenBank/DDBJ whole genome shotgun (WGS) entry which is preliminary data.</text>
</comment>
<feature type="compositionally biased region" description="Pro residues" evidence="1">
    <location>
        <begin position="44"/>
        <end position="59"/>
    </location>
</feature>
<feature type="domain" description="Get5 C-terminal" evidence="3">
    <location>
        <begin position="165"/>
        <end position="199"/>
    </location>
</feature>
<evidence type="ECO:0008006" key="6">
    <source>
        <dbReference type="Google" id="ProtNLM"/>
    </source>
</evidence>
<evidence type="ECO:0000259" key="3">
    <source>
        <dbReference type="Pfam" id="PF17183"/>
    </source>
</evidence>
<sequence>MSELTFARTFLTALDARPQKLSSDHIADPRSYPPQPAFVLPKLSTPPHPARPNAAPPTSTPASSSSLTITLKPMKPSSPTLPLNDINAATTSIFDLKERYSAASSVPTGRIKILYKKKPAVDSKTVAEVIGSEAGASVEFSVMLMGGAVFGGSAAVPSPPAAAPSEAFWEDLKGFVLQRIRDEKEGERLVELFKGAWEKDK</sequence>
<dbReference type="Pfam" id="PF17183">
    <property type="entry name" value="Get5_C"/>
    <property type="match status" value="1"/>
</dbReference>
<accession>A0A9P4V3M2</accession>
<dbReference type="InterPro" id="IPR029071">
    <property type="entry name" value="Ubiquitin-like_domsf"/>
</dbReference>